<protein>
    <submittedName>
        <fullName evidence="1">Uncharacterized protein</fullName>
    </submittedName>
</protein>
<dbReference type="RefSeq" id="WP_007093480.1">
    <property type="nucleotide sequence ID" value="NZ_CP142125.1"/>
</dbReference>
<gene>
    <name evidence="1" type="ORF">KAOT1_04545</name>
</gene>
<evidence type="ECO:0000313" key="2">
    <source>
        <dbReference type="Proteomes" id="UP000002945"/>
    </source>
</evidence>
<dbReference type="AlphaFoldDB" id="A9EBY1"/>
<proteinExistence type="predicted"/>
<dbReference type="HOGENOM" id="CLU_1336051_0_0_10"/>
<dbReference type="EMBL" id="ABIB01000018">
    <property type="protein sequence ID" value="EDP94410.1"/>
    <property type="molecule type" value="Genomic_DNA"/>
</dbReference>
<dbReference type="Proteomes" id="UP000002945">
    <property type="component" value="Unassembled WGS sequence"/>
</dbReference>
<keyword evidence="2" id="KW-1185">Reference proteome</keyword>
<dbReference type="STRING" id="391587.KAOT1_04545"/>
<name>A9EBY1_9FLAO</name>
<accession>A9EBY1</accession>
<dbReference type="PROSITE" id="PS51257">
    <property type="entry name" value="PROKAR_LIPOPROTEIN"/>
    <property type="match status" value="1"/>
</dbReference>
<evidence type="ECO:0000313" key="1">
    <source>
        <dbReference type="EMBL" id="EDP94410.1"/>
    </source>
</evidence>
<sequence length="205" mass="22388">MKKTIFIIIIFAFCSCSTDHEETFQEEARTVAETVVNKTNYSYDQWGSINTYDPINREAVKIWMTYGHYNSLRRQGTQGMEILKVPNQPIYAIDAGRMNVGMPNIGNPLPFAGCNYFNDLANSSSPWALQFLAGEITLAQAIVHEQVSQQAEANATGQAISFVICYDGVVVGFVCAVPDDTGFVSNPGGVANEPGELSGSWSPAE</sequence>
<organism evidence="1 2">
    <name type="scientific">Kordia algicida OT-1</name>
    <dbReference type="NCBI Taxonomy" id="391587"/>
    <lineage>
        <taxon>Bacteria</taxon>
        <taxon>Pseudomonadati</taxon>
        <taxon>Bacteroidota</taxon>
        <taxon>Flavobacteriia</taxon>
        <taxon>Flavobacteriales</taxon>
        <taxon>Flavobacteriaceae</taxon>
        <taxon>Kordia</taxon>
    </lineage>
</organism>
<comment type="caution">
    <text evidence="1">The sequence shown here is derived from an EMBL/GenBank/DDBJ whole genome shotgun (WGS) entry which is preliminary data.</text>
</comment>
<reference evidence="1 2" key="1">
    <citation type="journal article" date="2011" name="J. Bacteriol.">
        <title>Genome sequence of the algicidal bacterium Kordia algicida OT-1.</title>
        <authorList>
            <person name="Lee H.S."/>
            <person name="Kang S.G."/>
            <person name="Kwon K.K."/>
            <person name="Lee J.H."/>
            <person name="Kim S.J."/>
        </authorList>
    </citation>
    <scope>NUCLEOTIDE SEQUENCE [LARGE SCALE GENOMIC DNA]</scope>
    <source>
        <strain evidence="1 2">OT-1</strain>
    </source>
</reference>